<dbReference type="Pfam" id="PF25220">
    <property type="entry name" value="Sororin_C"/>
    <property type="match status" value="1"/>
</dbReference>
<feature type="compositionally biased region" description="Low complexity" evidence="6">
    <location>
        <begin position="32"/>
        <end position="46"/>
    </location>
</feature>
<accession>A0A4S4D1X2</accession>
<evidence type="ECO:0000256" key="1">
    <source>
        <dbReference type="ARBA" id="ARBA00022618"/>
    </source>
</evidence>
<evidence type="ECO:0000256" key="6">
    <source>
        <dbReference type="SAM" id="MobiDB-lite"/>
    </source>
</evidence>
<evidence type="ECO:0000256" key="4">
    <source>
        <dbReference type="ARBA" id="ARBA00023306"/>
    </source>
</evidence>
<keyword evidence="4" id="KW-0131">Cell cycle</keyword>
<keyword evidence="1" id="KW-0132">Cell division</keyword>
<feature type="compositionally biased region" description="Low complexity" evidence="6">
    <location>
        <begin position="87"/>
        <end position="98"/>
    </location>
</feature>
<dbReference type="Proteomes" id="UP000306102">
    <property type="component" value="Unassembled WGS sequence"/>
</dbReference>
<evidence type="ECO:0000256" key="5">
    <source>
        <dbReference type="ARBA" id="ARBA00093465"/>
    </source>
</evidence>
<evidence type="ECO:0000256" key="3">
    <source>
        <dbReference type="ARBA" id="ARBA00023242"/>
    </source>
</evidence>
<dbReference type="GO" id="GO:0005634">
    <property type="term" value="C:nucleus"/>
    <property type="evidence" value="ECO:0007669"/>
    <property type="project" value="UniProtKB-SubCell"/>
</dbReference>
<feature type="region of interest" description="Disordered" evidence="6">
    <location>
        <begin position="1"/>
        <end position="109"/>
    </location>
</feature>
<keyword evidence="2" id="KW-0498">Mitosis</keyword>
<sequence>MEAERVETSRSPSSSSPKRKPLSDSTNLLIPTSTILGKLSSSLSTTPPFPNSKPYNSKPYNPDTNSDTSIGSSNHNPNPSTTFKTHPSTPSPLSISIPGNGSEEADEPLVVYSRRQTIEKTKKNGKAVAVPFTCSPLQKTNDKFESVSVSCPPRLKTKDKGKAVAVPPSFSSLGKTKDRENAVSVPISFRSLVNTRNEGKAIATPCPPLPRTRRRRNEFNEAGKIGLSKSCKVPPAKHKKKRCRVLLEQDVSEHALPQEFIEEQRAYFKEVDDFELPEEEILENELDEGEENYYTK</sequence>
<feature type="region of interest" description="Disordered" evidence="6">
    <location>
        <begin position="143"/>
        <end position="177"/>
    </location>
</feature>
<protein>
    <recommendedName>
        <fullName evidence="7">Sororin C-terminal region domain-containing protein</fullName>
    </recommendedName>
</protein>
<dbReference type="PANTHER" id="PTHR35740">
    <property type="entry name" value="OS12G0111700 PROTEIN"/>
    <property type="match status" value="1"/>
</dbReference>
<dbReference type="AlphaFoldDB" id="A0A4S4D1X2"/>
<evidence type="ECO:0000256" key="2">
    <source>
        <dbReference type="ARBA" id="ARBA00022776"/>
    </source>
</evidence>
<gene>
    <name evidence="8" type="ORF">TEA_010174</name>
</gene>
<dbReference type="EMBL" id="SDRB02012978">
    <property type="protein sequence ID" value="THF96239.1"/>
    <property type="molecule type" value="Genomic_DNA"/>
</dbReference>
<organism evidence="8 9">
    <name type="scientific">Camellia sinensis var. sinensis</name>
    <name type="common">China tea</name>
    <dbReference type="NCBI Taxonomy" id="542762"/>
    <lineage>
        <taxon>Eukaryota</taxon>
        <taxon>Viridiplantae</taxon>
        <taxon>Streptophyta</taxon>
        <taxon>Embryophyta</taxon>
        <taxon>Tracheophyta</taxon>
        <taxon>Spermatophyta</taxon>
        <taxon>Magnoliopsida</taxon>
        <taxon>eudicotyledons</taxon>
        <taxon>Gunneridae</taxon>
        <taxon>Pentapetalae</taxon>
        <taxon>asterids</taxon>
        <taxon>Ericales</taxon>
        <taxon>Theaceae</taxon>
        <taxon>Camellia</taxon>
    </lineage>
</organism>
<feature type="domain" description="Sororin C-terminal region" evidence="7">
    <location>
        <begin position="256"/>
        <end position="279"/>
    </location>
</feature>
<reference evidence="8 9" key="1">
    <citation type="journal article" date="2018" name="Proc. Natl. Acad. Sci. U.S.A.">
        <title>Draft genome sequence of Camellia sinensis var. sinensis provides insights into the evolution of the tea genome and tea quality.</title>
        <authorList>
            <person name="Wei C."/>
            <person name="Yang H."/>
            <person name="Wang S."/>
            <person name="Zhao J."/>
            <person name="Liu C."/>
            <person name="Gao L."/>
            <person name="Xia E."/>
            <person name="Lu Y."/>
            <person name="Tai Y."/>
            <person name="She G."/>
            <person name="Sun J."/>
            <person name="Cao H."/>
            <person name="Tong W."/>
            <person name="Gao Q."/>
            <person name="Li Y."/>
            <person name="Deng W."/>
            <person name="Jiang X."/>
            <person name="Wang W."/>
            <person name="Chen Q."/>
            <person name="Zhang S."/>
            <person name="Li H."/>
            <person name="Wu J."/>
            <person name="Wang P."/>
            <person name="Li P."/>
            <person name="Shi C."/>
            <person name="Zheng F."/>
            <person name="Jian J."/>
            <person name="Huang B."/>
            <person name="Shan D."/>
            <person name="Shi M."/>
            <person name="Fang C."/>
            <person name="Yue Y."/>
            <person name="Li F."/>
            <person name="Li D."/>
            <person name="Wei S."/>
            <person name="Han B."/>
            <person name="Jiang C."/>
            <person name="Yin Y."/>
            <person name="Xia T."/>
            <person name="Zhang Z."/>
            <person name="Bennetzen J.L."/>
            <person name="Zhao S."/>
            <person name="Wan X."/>
        </authorList>
    </citation>
    <scope>NUCLEOTIDE SEQUENCE [LARGE SCALE GENOMIC DNA]</scope>
    <source>
        <strain evidence="9">cv. Shuchazao</strain>
        <tissue evidence="8">Leaf</tissue>
    </source>
</reference>
<feature type="compositionally biased region" description="Polar residues" evidence="6">
    <location>
        <begin position="53"/>
        <end position="86"/>
    </location>
</feature>
<proteinExistence type="inferred from homology"/>
<name>A0A4S4D1X2_CAMSN</name>
<keyword evidence="9" id="KW-1185">Reference proteome</keyword>
<comment type="caution">
    <text evidence="8">The sequence shown here is derived from an EMBL/GenBank/DDBJ whole genome shotgun (WGS) entry which is preliminary data.</text>
</comment>
<evidence type="ECO:0000259" key="7">
    <source>
        <dbReference type="Pfam" id="PF25220"/>
    </source>
</evidence>
<evidence type="ECO:0000313" key="9">
    <source>
        <dbReference type="Proteomes" id="UP000306102"/>
    </source>
</evidence>
<dbReference type="GO" id="GO:0051301">
    <property type="term" value="P:cell division"/>
    <property type="evidence" value="ECO:0007669"/>
    <property type="project" value="UniProtKB-KW"/>
</dbReference>
<dbReference type="InterPro" id="IPR057337">
    <property type="entry name" value="Sororin_C"/>
</dbReference>
<dbReference type="PANTHER" id="PTHR35740:SF1">
    <property type="entry name" value="OS12G0111700 PROTEIN"/>
    <property type="match status" value="1"/>
</dbReference>
<evidence type="ECO:0000313" key="8">
    <source>
        <dbReference type="EMBL" id="THF96239.1"/>
    </source>
</evidence>
<keyword evidence="3" id="KW-0539">Nucleus</keyword>
<comment type="similarity">
    <text evidence="5">Belongs to the sororin family.</text>
</comment>